<reference evidence="5 6" key="1">
    <citation type="submission" date="2022-10" db="EMBL/GenBank/DDBJ databases">
        <title>Marinomonas transparenta sp. nov. and Marinomonas sargassi sp. nov., isolated from marine alga (Sargassum natans (L.) Gaillon).</title>
        <authorList>
            <person name="Wang Y."/>
        </authorList>
    </citation>
    <scope>NUCLEOTIDE SEQUENCE [LARGE SCALE GENOMIC DNA]</scope>
    <source>
        <strain evidence="5 6">C2222</strain>
    </source>
</reference>
<organism evidence="5 6">
    <name type="scientific">Marinomonas sargassi</name>
    <dbReference type="NCBI Taxonomy" id="2984494"/>
    <lineage>
        <taxon>Bacteria</taxon>
        <taxon>Pseudomonadati</taxon>
        <taxon>Pseudomonadota</taxon>
        <taxon>Gammaproteobacteria</taxon>
        <taxon>Oceanospirillales</taxon>
        <taxon>Oceanospirillaceae</taxon>
        <taxon>Marinomonas</taxon>
    </lineage>
</organism>
<evidence type="ECO:0000313" key="6">
    <source>
        <dbReference type="Proteomes" id="UP001209713"/>
    </source>
</evidence>
<proteinExistence type="inferred from homology"/>
<dbReference type="Gene3D" id="3.40.630.30">
    <property type="match status" value="1"/>
</dbReference>
<comment type="caution">
    <text evidence="5">The sequence shown here is derived from an EMBL/GenBank/DDBJ whole genome shotgun (WGS) entry which is preliminary data.</text>
</comment>
<sequence length="190" mass="21575">MNMMPNFPSDIAVPVQNYLSGERYILRRIDELEVSPSLVQGVTTICNEPSVYKWIFEDLFGSTPYTKDKAESFFEIGLNGWKEKKHFIFLLMSQTGDVVAAIDIKSPDLENAEIGYWASELHRGCMTNTVLALLSLARTAGYFRLFGRVKKENIASMKVLSRAGFQNDTVKSESCDTHNYYQVFLKTMGE</sequence>
<evidence type="ECO:0000256" key="2">
    <source>
        <dbReference type="ARBA" id="ARBA00023315"/>
    </source>
</evidence>
<evidence type="ECO:0000259" key="4">
    <source>
        <dbReference type="Pfam" id="PF13302"/>
    </source>
</evidence>
<dbReference type="InterPro" id="IPR016181">
    <property type="entry name" value="Acyl_CoA_acyltransferase"/>
</dbReference>
<dbReference type="Pfam" id="PF13302">
    <property type="entry name" value="Acetyltransf_3"/>
    <property type="match status" value="1"/>
</dbReference>
<evidence type="ECO:0000256" key="3">
    <source>
        <dbReference type="ARBA" id="ARBA00038502"/>
    </source>
</evidence>
<feature type="domain" description="N-acetyltransferase" evidence="4">
    <location>
        <begin position="41"/>
        <end position="166"/>
    </location>
</feature>
<keyword evidence="6" id="KW-1185">Reference proteome</keyword>
<dbReference type="InterPro" id="IPR000182">
    <property type="entry name" value="GNAT_dom"/>
</dbReference>
<dbReference type="PANTHER" id="PTHR43792:SF8">
    <property type="entry name" value="[RIBOSOMAL PROTEIN US5]-ALANINE N-ACETYLTRANSFERASE"/>
    <property type="match status" value="1"/>
</dbReference>
<evidence type="ECO:0000313" key="5">
    <source>
        <dbReference type="EMBL" id="MCV2402510.1"/>
    </source>
</evidence>
<name>A0ABT2YRJ4_9GAMM</name>
<dbReference type="RefSeq" id="WP_263529890.1">
    <property type="nucleotide sequence ID" value="NZ_JAOVZB010000002.1"/>
</dbReference>
<protein>
    <submittedName>
        <fullName evidence="5">GNAT family N-acetyltransferase</fullName>
    </submittedName>
</protein>
<accession>A0ABT2YRJ4</accession>
<comment type="similarity">
    <text evidence="3">Belongs to the acetyltransferase family. RimJ subfamily.</text>
</comment>
<dbReference type="SUPFAM" id="SSF55729">
    <property type="entry name" value="Acyl-CoA N-acyltransferases (Nat)"/>
    <property type="match status" value="1"/>
</dbReference>
<evidence type="ECO:0000256" key="1">
    <source>
        <dbReference type="ARBA" id="ARBA00022679"/>
    </source>
</evidence>
<gene>
    <name evidence="5" type="ORF">OFY17_06345</name>
</gene>
<dbReference type="PANTHER" id="PTHR43792">
    <property type="entry name" value="GNAT FAMILY, PUTATIVE (AFU_ORTHOLOGUE AFUA_3G00765)-RELATED-RELATED"/>
    <property type="match status" value="1"/>
</dbReference>
<dbReference type="InterPro" id="IPR051531">
    <property type="entry name" value="N-acetyltransferase"/>
</dbReference>
<keyword evidence="1" id="KW-0808">Transferase</keyword>
<keyword evidence="2" id="KW-0012">Acyltransferase</keyword>
<dbReference type="Proteomes" id="UP001209713">
    <property type="component" value="Unassembled WGS sequence"/>
</dbReference>
<dbReference type="EMBL" id="JAOVZB010000002">
    <property type="protein sequence ID" value="MCV2402510.1"/>
    <property type="molecule type" value="Genomic_DNA"/>
</dbReference>